<dbReference type="PANTHER" id="PTHR23526">
    <property type="entry name" value="INTEGRAL MEMBRANE TRANSPORT PROTEIN-RELATED"/>
    <property type="match status" value="1"/>
</dbReference>
<evidence type="ECO:0000256" key="2">
    <source>
        <dbReference type="ARBA" id="ARBA00022989"/>
    </source>
</evidence>
<dbReference type="InterPro" id="IPR011701">
    <property type="entry name" value="MFS"/>
</dbReference>
<name>A0A1F8GST3_9BACT</name>
<evidence type="ECO:0000313" key="6">
    <source>
        <dbReference type="EMBL" id="OGN28351.1"/>
    </source>
</evidence>
<evidence type="ECO:0000259" key="5">
    <source>
        <dbReference type="PROSITE" id="PS50850"/>
    </source>
</evidence>
<evidence type="ECO:0000256" key="1">
    <source>
        <dbReference type="ARBA" id="ARBA00022692"/>
    </source>
</evidence>
<dbReference type="InterPro" id="IPR052528">
    <property type="entry name" value="Sugar_transport-like"/>
</dbReference>
<gene>
    <name evidence="6" type="ORF">A3A33_00405</name>
</gene>
<feature type="transmembrane region" description="Helical" evidence="4">
    <location>
        <begin position="167"/>
        <end position="185"/>
    </location>
</feature>
<evidence type="ECO:0000256" key="4">
    <source>
        <dbReference type="SAM" id="Phobius"/>
    </source>
</evidence>
<dbReference type="GO" id="GO:0022857">
    <property type="term" value="F:transmembrane transporter activity"/>
    <property type="evidence" value="ECO:0007669"/>
    <property type="project" value="InterPro"/>
</dbReference>
<dbReference type="PROSITE" id="PS50850">
    <property type="entry name" value="MFS"/>
    <property type="match status" value="1"/>
</dbReference>
<evidence type="ECO:0000256" key="3">
    <source>
        <dbReference type="ARBA" id="ARBA00023136"/>
    </source>
</evidence>
<keyword evidence="1 4" id="KW-0812">Transmembrane</keyword>
<dbReference type="AlphaFoldDB" id="A0A1F8GST3"/>
<feature type="transmembrane region" description="Helical" evidence="4">
    <location>
        <begin position="101"/>
        <end position="122"/>
    </location>
</feature>
<feature type="transmembrane region" description="Helical" evidence="4">
    <location>
        <begin position="75"/>
        <end position="95"/>
    </location>
</feature>
<dbReference type="EMBL" id="MGKP01000021">
    <property type="protein sequence ID" value="OGN28351.1"/>
    <property type="molecule type" value="Genomic_DNA"/>
</dbReference>
<dbReference type="Gene3D" id="1.20.1250.20">
    <property type="entry name" value="MFS general substrate transporter like domains"/>
    <property type="match status" value="1"/>
</dbReference>
<dbReference type="Pfam" id="PF07690">
    <property type="entry name" value="MFS_1"/>
    <property type="match status" value="1"/>
</dbReference>
<dbReference type="SUPFAM" id="SSF103473">
    <property type="entry name" value="MFS general substrate transporter"/>
    <property type="match status" value="1"/>
</dbReference>
<dbReference type="PANTHER" id="PTHR23526:SF2">
    <property type="entry name" value="MAJOR FACILITATOR SUPERFAMILY (MFS) PROFILE DOMAIN-CONTAINING PROTEIN"/>
    <property type="match status" value="1"/>
</dbReference>
<feature type="transmembrane region" description="Helical" evidence="4">
    <location>
        <begin position="9"/>
        <end position="30"/>
    </location>
</feature>
<sequence length="219" mass="24830">MINRVIRHLLYCDFVLNFSIGLLSPIFAVFVLKQINGSTLEVIGIATVCYWIARVTTTVPLSRFMDRTDGERDEFYFLLFGTMIVATIPLLYIFARLPWHIYVIQFIYGLANSMAVPGWRILFTDHIDEGKTGYEWSLQDVEGGIAVGVSAYLGAVLAQRYGFPTVLTIVSILGYTAAFLLLFIYKDAKTLKQIKAEHELKDLRSRRRGMLAVGTHHVK</sequence>
<comment type="caution">
    <text evidence="6">The sequence shown here is derived from an EMBL/GenBank/DDBJ whole genome shotgun (WGS) entry which is preliminary data.</text>
</comment>
<organism evidence="6 7">
    <name type="scientific">Candidatus Yanofskybacteria bacterium RIFCSPLOWO2_01_FULL_49_25</name>
    <dbReference type="NCBI Taxonomy" id="1802701"/>
    <lineage>
        <taxon>Bacteria</taxon>
        <taxon>Candidatus Yanofskyibacteriota</taxon>
    </lineage>
</organism>
<feature type="domain" description="Major facilitator superfamily (MFS) profile" evidence="5">
    <location>
        <begin position="5"/>
        <end position="219"/>
    </location>
</feature>
<accession>A0A1F8GST3</accession>
<dbReference type="InterPro" id="IPR036259">
    <property type="entry name" value="MFS_trans_sf"/>
</dbReference>
<reference evidence="6 7" key="1">
    <citation type="journal article" date="2016" name="Nat. Commun.">
        <title>Thousands of microbial genomes shed light on interconnected biogeochemical processes in an aquifer system.</title>
        <authorList>
            <person name="Anantharaman K."/>
            <person name="Brown C.T."/>
            <person name="Hug L.A."/>
            <person name="Sharon I."/>
            <person name="Castelle C.J."/>
            <person name="Probst A.J."/>
            <person name="Thomas B.C."/>
            <person name="Singh A."/>
            <person name="Wilkins M.J."/>
            <person name="Karaoz U."/>
            <person name="Brodie E.L."/>
            <person name="Williams K.H."/>
            <person name="Hubbard S.S."/>
            <person name="Banfield J.F."/>
        </authorList>
    </citation>
    <scope>NUCLEOTIDE SEQUENCE [LARGE SCALE GENOMIC DNA]</scope>
</reference>
<dbReference type="STRING" id="1802701.A3A33_00405"/>
<feature type="transmembrane region" description="Helical" evidence="4">
    <location>
        <begin position="143"/>
        <end position="161"/>
    </location>
</feature>
<evidence type="ECO:0000313" key="7">
    <source>
        <dbReference type="Proteomes" id="UP000179047"/>
    </source>
</evidence>
<protein>
    <recommendedName>
        <fullName evidence="5">Major facilitator superfamily (MFS) profile domain-containing protein</fullName>
    </recommendedName>
</protein>
<dbReference type="Proteomes" id="UP000179047">
    <property type="component" value="Unassembled WGS sequence"/>
</dbReference>
<proteinExistence type="predicted"/>
<feature type="transmembrane region" description="Helical" evidence="4">
    <location>
        <begin position="42"/>
        <end position="63"/>
    </location>
</feature>
<dbReference type="InterPro" id="IPR020846">
    <property type="entry name" value="MFS_dom"/>
</dbReference>
<keyword evidence="2 4" id="KW-1133">Transmembrane helix</keyword>
<keyword evidence="3 4" id="KW-0472">Membrane</keyword>